<dbReference type="InterPro" id="IPR039373">
    <property type="entry name" value="Peptidase_M28B"/>
</dbReference>
<sequence length="212" mass="23830">MDIAYTYDRSKTSARIYPAYHTAFDTFDYADRFIDPGFTSHRAVAQTAGNVLLRLAESLILPLNVSDYGETLQAMYDTAERVFQMDLLKHNISLVPLRNAVVRFQSAAANLNQRIAGLKNEDSPSPLALRMVNDQLMLLERTFLNPRAFPDKYYYSHVIWASQSSSVATFPGLADAVVAAKEQDKWDQVHKHLTVVIQAVENAASFLEPVTE</sequence>
<keyword evidence="8" id="KW-0862">Zinc</keyword>
<dbReference type="GO" id="GO:0006508">
    <property type="term" value="P:proteolysis"/>
    <property type="evidence" value="ECO:0007669"/>
    <property type="project" value="UniProtKB-KW"/>
</dbReference>
<dbReference type="FunFam" id="3.40.630.10:FF:000101">
    <property type="entry name" value="N-acetylated alpha-linked acidic dipeptidase like 1"/>
    <property type="match status" value="1"/>
</dbReference>
<dbReference type="GO" id="GO:0016324">
    <property type="term" value="C:apical plasma membrane"/>
    <property type="evidence" value="ECO:0007669"/>
    <property type="project" value="UniProtKB-SubCell"/>
</dbReference>
<keyword evidence="4" id="KW-0031">Aminopeptidase</keyword>
<dbReference type="Proteomes" id="UP001474421">
    <property type="component" value="Unassembled WGS sequence"/>
</dbReference>
<dbReference type="InterPro" id="IPR007365">
    <property type="entry name" value="TFR-like_dimer_dom"/>
</dbReference>
<organism evidence="17 18">
    <name type="scientific">Crotalus adamanteus</name>
    <name type="common">Eastern diamondback rattlesnake</name>
    <dbReference type="NCBI Taxonomy" id="8729"/>
    <lineage>
        <taxon>Eukaryota</taxon>
        <taxon>Metazoa</taxon>
        <taxon>Chordata</taxon>
        <taxon>Craniata</taxon>
        <taxon>Vertebrata</taxon>
        <taxon>Euteleostomi</taxon>
        <taxon>Lepidosauria</taxon>
        <taxon>Squamata</taxon>
        <taxon>Bifurcata</taxon>
        <taxon>Unidentata</taxon>
        <taxon>Episquamata</taxon>
        <taxon>Toxicofera</taxon>
        <taxon>Serpentes</taxon>
        <taxon>Colubroidea</taxon>
        <taxon>Viperidae</taxon>
        <taxon>Crotalinae</taxon>
        <taxon>Crotalus</taxon>
    </lineage>
</organism>
<evidence type="ECO:0000256" key="13">
    <source>
        <dbReference type="ARBA" id="ARBA00059290"/>
    </source>
</evidence>
<keyword evidence="6" id="KW-0479">Metal-binding</keyword>
<accession>A0AAW1AP50</accession>
<keyword evidence="11" id="KW-1015">Disulfide bond</keyword>
<keyword evidence="5" id="KW-0645">Protease</keyword>
<dbReference type="SUPFAM" id="SSF53187">
    <property type="entry name" value="Zn-dependent exopeptidases"/>
    <property type="match status" value="1"/>
</dbReference>
<comment type="function">
    <text evidence="13">Aminopeptidase with broad substrate specificity. Has lower activity with substrates that have Asp or Glu in the P2' position, or Pro in the P3' position. Lacks activity with substrates that have both Pro in the P3' position and Asp or Glu in the P2' position. Lacks carboxypeptidase activity. Lacks dipeptidyl-peptidase IV type activity.</text>
</comment>
<protein>
    <recommendedName>
        <fullName evidence="14">Aminopeptidase NAALADL1</fullName>
    </recommendedName>
    <alternativeName>
        <fullName evidence="15">N-acetylated-alpha-linked acidic dipeptidase-like protein</fullName>
    </alternativeName>
</protein>
<evidence type="ECO:0000256" key="14">
    <source>
        <dbReference type="ARBA" id="ARBA00068168"/>
    </source>
</evidence>
<gene>
    <name evidence="17" type="ORF">NXF25_018644</name>
</gene>
<keyword evidence="7" id="KW-0378">Hydrolase</keyword>
<evidence type="ECO:0000256" key="12">
    <source>
        <dbReference type="ARBA" id="ARBA00023180"/>
    </source>
</evidence>
<dbReference type="GO" id="GO:0046872">
    <property type="term" value="F:metal ion binding"/>
    <property type="evidence" value="ECO:0007669"/>
    <property type="project" value="UniProtKB-KW"/>
</dbReference>
<dbReference type="Gene3D" id="1.20.930.40">
    <property type="entry name" value="Transferrin receptor-like, dimerisation domain"/>
    <property type="match status" value="1"/>
</dbReference>
<evidence type="ECO:0000256" key="4">
    <source>
        <dbReference type="ARBA" id="ARBA00022438"/>
    </source>
</evidence>
<feature type="domain" description="Transferrin receptor-like dimerisation" evidence="16">
    <location>
        <begin position="92"/>
        <end position="207"/>
    </location>
</feature>
<keyword evidence="9" id="KW-0106">Calcium</keyword>
<dbReference type="GO" id="GO:0004180">
    <property type="term" value="F:carboxypeptidase activity"/>
    <property type="evidence" value="ECO:0007669"/>
    <property type="project" value="TreeGrafter"/>
</dbReference>
<dbReference type="SUPFAM" id="SSF47672">
    <property type="entry name" value="Transferrin receptor-like dimerisation domain"/>
    <property type="match status" value="1"/>
</dbReference>
<comment type="similarity">
    <text evidence="3">Belongs to the peptidase M28 family. M28B subfamily.</text>
</comment>
<evidence type="ECO:0000256" key="15">
    <source>
        <dbReference type="ARBA" id="ARBA00081462"/>
    </source>
</evidence>
<evidence type="ECO:0000256" key="3">
    <source>
        <dbReference type="ARBA" id="ARBA00005634"/>
    </source>
</evidence>
<reference evidence="17 18" key="1">
    <citation type="journal article" date="2024" name="Proc. Natl. Acad. Sci. U.S.A.">
        <title>The genetic regulatory architecture and epigenomic basis for age-related changes in rattlesnake venom.</title>
        <authorList>
            <person name="Hogan M.P."/>
            <person name="Holding M.L."/>
            <person name="Nystrom G.S."/>
            <person name="Colston T.J."/>
            <person name="Bartlett D.A."/>
            <person name="Mason A.J."/>
            <person name="Ellsworth S.A."/>
            <person name="Rautsaw R.M."/>
            <person name="Lawrence K.C."/>
            <person name="Strickland J.L."/>
            <person name="He B."/>
            <person name="Fraser P."/>
            <person name="Margres M.J."/>
            <person name="Gilbert D.M."/>
            <person name="Gibbs H.L."/>
            <person name="Parkinson C.L."/>
            <person name="Rokyta D.R."/>
        </authorList>
    </citation>
    <scope>NUCLEOTIDE SEQUENCE [LARGE SCALE GENOMIC DNA]</scope>
    <source>
        <strain evidence="17">DRR0105</strain>
    </source>
</reference>
<dbReference type="Gene3D" id="3.40.630.10">
    <property type="entry name" value="Zn peptidases"/>
    <property type="match status" value="1"/>
</dbReference>
<dbReference type="FunFam" id="1.20.930.40:FF:000001">
    <property type="entry name" value="N-acetylated-alpha-linked acidic dipeptidase 2"/>
    <property type="match status" value="1"/>
</dbReference>
<comment type="subcellular location">
    <subcellularLocation>
        <location evidence="2">Apical cell membrane</location>
        <topology evidence="2">Single-pass type II membrane protein</topology>
    </subcellularLocation>
</comment>
<dbReference type="PANTHER" id="PTHR10404:SF50">
    <property type="entry name" value="AMINOPEPTIDASE NAALADL1"/>
    <property type="match status" value="1"/>
</dbReference>
<dbReference type="InterPro" id="IPR036757">
    <property type="entry name" value="TFR-like_dimer_dom_sf"/>
</dbReference>
<evidence type="ECO:0000256" key="8">
    <source>
        <dbReference type="ARBA" id="ARBA00022833"/>
    </source>
</evidence>
<name>A0AAW1AP50_CROAD</name>
<proteinExistence type="inferred from homology"/>
<evidence type="ECO:0000256" key="7">
    <source>
        <dbReference type="ARBA" id="ARBA00022801"/>
    </source>
</evidence>
<dbReference type="GO" id="GO:0008237">
    <property type="term" value="F:metallopeptidase activity"/>
    <property type="evidence" value="ECO:0007669"/>
    <property type="project" value="UniProtKB-KW"/>
</dbReference>
<keyword evidence="12" id="KW-0325">Glycoprotein</keyword>
<dbReference type="Pfam" id="PF04253">
    <property type="entry name" value="TFR_dimer"/>
    <property type="match status" value="1"/>
</dbReference>
<evidence type="ECO:0000256" key="6">
    <source>
        <dbReference type="ARBA" id="ARBA00022723"/>
    </source>
</evidence>
<evidence type="ECO:0000313" key="17">
    <source>
        <dbReference type="EMBL" id="KAK9391314.1"/>
    </source>
</evidence>
<dbReference type="EMBL" id="JAOTOJ010000019">
    <property type="protein sequence ID" value="KAK9391314.1"/>
    <property type="molecule type" value="Genomic_DNA"/>
</dbReference>
<evidence type="ECO:0000256" key="1">
    <source>
        <dbReference type="ARBA" id="ARBA00001947"/>
    </source>
</evidence>
<comment type="cofactor">
    <cofactor evidence="1">
        <name>Zn(2+)</name>
        <dbReference type="ChEBI" id="CHEBI:29105"/>
    </cofactor>
</comment>
<keyword evidence="18" id="KW-1185">Reference proteome</keyword>
<evidence type="ECO:0000256" key="5">
    <source>
        <dbReference type="ARBA" id="ARBA00022670"/>
    </source>
</evidence>
<evidence type="ECO:0000256" key="10">
    <source>
        <dbReference type="ARBA" id="ARBA00023049"/>
    </source>
</evidence>
<dbReference type="PANTHER" id="PTHR10404">
    <property type="entry name" value="N-ACETYLATED-ALPHA-LINKED ACIDIC DIPEPTIDASE"/>
    <property type="match status" value="1"/>
</dbReference>
<evidence type="ECO:0000256" key="11">
    <source>
        <dbReference type="ARBA" id="ARBA00023157"/>
    </source>
</evidence>
<comment type="caution">
    <text evidence="17">The sequence shown here is derived from an EMBL/GenBank/DDBJ whole genome shotgun (WGS) entry which is preliminary data.</text>
</comment>
<evidence type="ECO:0000313" key="18">
    <source>
        <dbReference type="Proteomes" id="UP001474421"/>
    </source>
</evidence>
<keyword evidence="10" id="KW-0482">Metalloprotease</keyword>
<dbReference type="AlphaFoldDB" id="A0AAW1AP50"/>
<evidence type="ECO:0000256" key="9">
    <source>
        <dbReference type="ARBA" id="ARBA00022837"/>
    </source>
</evidence>
<evidence type="ECO:0000259" key="16">
    <source>
        <dbReference type="Pfam" id="PF04253"/>
    </source>
</evidence>
<evidence type="ECO:0000256" key="2">
    <source>
        <dbReference type="ARBA" id="ARBA00004655"/>
    </source>
</evidence>
<dbReference type="GO" id="GO:0004177">
    <property type="term" value="F:aminopeptidase activity"/>
    <property type="evidence" value="ECO:0007669"/>
    <property type="project" value="UniProtKB-KW"/>
</dbReference>